<dbReference type="Proteomes" id="UP000670947">
    <property type="component" value="Unassembled WGS sequence"/>
</dbReference>
<keyword evidence="2" id="KW-0812">Transmembrane</keyword>
<protein>
    <submittedName>
        <fullName evidence="4">Helix-turn-helix transcriptional regulator</fullName>
    </submittedName>
</protein>
<dbReference type="PANTHER" id="PTHR46558">
    <property type="entry name" value="TRACRIPTIONAL REGULATORY PROTEIN-RELATED-RELATED"/>
    <property type="match status" value="1"/>
</dbReference>
<dbReference type="PROSITE" id="PS50943">
    <property type="entry name" value="HTH_CROC1"/>
    <property type="match status" value="1"/>
</dbReference>
<dbReference type="PANTHER" id="PTHR46558:SF15">
    <property type="entry name" value="HELIX-TURN-HELIX DOMAIN PROTEIN"/>
    <property type="match status" value="1"/>
</dbReference>
<name>A0ABS3WEV9_9BACL</name>
<sequence length="150" mass="16588">MVFGEKLKGERAKRGWSQEELAEKLFVSRQSVSKWENGQNYPGIDILIRISDLFGVTIDELLRSDGALTRKVIEDGKRLAFPKLKFAFDAAFCVGAILLVIKLAVLLLNKTTSLELPLIGGSRFWNFGPLVLMVGAGIGSGIVKEKYKTD</sequence>
<evidence type="ECO:0000313" key="4">
    <source>
        <dbReference type="EMBL" id="MBO7746844.1"/>
    </source>
</evidence>
<dbReference type="InterPro" id="IPR001387">
    <property type="entry name" value="Cro/C1-type_HTH"/>
</dbReference>
<organism evidence="4 5">
    <name type="scientific">Paenibacillus artemisiicola</name>
    <dbReference type="NCBI Taxonomy" id="1172618"/>
    <lineage>
        <taxon>Bacteria</taxon>
        <taxon>Bacillati</taxon>
        <taxon>Bacillota</taxon>
        <taxon>Bacilli</taxon>
        <taxon>Bacillales</taxon>
        <taxon>Paenibacillaceae</taxon>
        <taxon>Paenibacillus</taxon>
    </lineage>
</organism>
<dbReference type="CDD" id="cd00093">
    <property type="entry name" value="HTH_XRE"/>
    <property type="match status" value="1"/>
</dbReference>
<dbReference type="Gene3D" id="1.10.260.40">
    <property type="entry name" value="lambda repressor-like DNA-binding domains"/>
    <property type="match status" value="1"/>
</dbReference>
<evidence type="ECO:0000256" key="2">
    <source>
        <dbReference type="SAM" id="Phobius"/>
    </source>
</evidence>
<proteinExistence type="predicted"/>
<dbReference type="SMART" id="SM00530">
    <property type="entry name" value="HTH_XRE"/>
    <property type="match status" value="1"/>
</dbReference>
<dbReference type="Pfam" id="PF01381">
    <property type="entry name" value="HTH_3"/>
    <property type="match status" value="1"/>
</dbReference>
<dbReference type="EMBL" id="JAGGDJ010000023">
    <property type="protein sequence ID" value="MBO7746844.1"/>
    <property type="molecule type" value="Genomic_DNA"/>
</dbReference>
<comment type="caution">
    <text evidence="4">The sequence shown here is derived from an EMBL/GenBank/DDBJ whole genome shotgun (WGS) entry which is preliminary data.</text>
</comment>
<keyword evidence="2" id="KW-1133">Transmembrane helix</keyword>
<feature type="transmembrane region" description="Helical" evidence="2">
    <location>
        <begin position="86"/>
        <end position="108"/>
    </location>
</feature>
<gene>
    <name evidence="4" type="ORF">I8J29_21745</name>
</gene>
<reference evidence="4 5" key="1">
    <citation type="submission" date="2021-03" db="EMBL/GenBank/DDBJ databases">
        <title>Paenibacillus artemisicola MWE-103 whole genome sequence.</title>
        <authorList>
            <person name="Ham Y.J."/>
        </authorList>
    </citation>
    <scope>NUCLEOTIDE SEQUENCE [LARGE SCALE GENOMIC DNA]</scope>
    <source>
        <strain evidence="4 5">MWE-103</strain>
    </source>
</reference>
<feature type="domain" description="HTH cro/C1-type" evidence="3">
    <location>
        <begin position="7"/>
        <end position="61"/>
    </location>
</feature>
<feature type="transmembrane region" description="Helical" evidence="2">
    <location>
        <begin position="124"/>
        <end position="143"/>
    </location>
</feature>
<keyword evidence="2" id="KW-0472">Membrane</keyword>
<accession>A0ABS3WEV9</accession>
<evidence type="ECO:0000313" key="5">
    <source>
        <dbReference type="Proteomes" id="UP000670947"/>
    </source>
</evidence>
<evidence type="ECO:0000259" key="3">
    <source>
        <dbReference type="PROSITE" id="PS50943"/>
    </source>
</evidence>
<keyword evidence="5" id="KW-1185">Reference proteome</keyword>
<dbReference type="SUPFAM" id="SSF47413">
    <property type="entry name" value="lambda repressor-like DNA-binding domains"/>
    <property type="match status" value="1"/>
</dbReference>
<dbReference type="InterPro" id="IPR010982">
    <property type="entry name" value="Lambda_DNA-bd_dom_sf"/>
</dbReference>
<keyword evidence="1" id="KW-0238">DNA-binding</keyword>
<evidence type="ECO:0000256" key="1">
    <source>
        <dbReference type="ARBA" id="ARBA00023125"/>
    </source>
</evidence>
<dbReference type="RefSeq" id="WP_208849582.1">
    <property type="nucleotide sequence ID" value="NZ_JAGGDJ010000023.1"/>
</dbReference>